<keyword evidence="17" id="KW-1185">Reference proteome</keyword>
<dbReference type="PANTHER" id="PTHR12029:SF11">
    <property type="entry name" value="METHYLTRANSFERASE TARBP1-RELATED"/>
    <property type="match status" value="1"/>
</dbReference>
<dbReference type="Proteomes" id="UP001177744">
    <property type="component" value="Unassembled WGS sequence"/>
</dbReference>
<evidence type="ECO:0000256" key="6">
    <source>
        <dbReference type="ARBA" id="ARBA00022884"/>
    </source>
</evidence>
<dbReference type="GO" id="GO:0141100">
    <property type="term" value="F:tRNA (guanine(18)-2'-O)-methyltransferase activity"/>
    <property type="evidence" value="ECO:0007669"/>
    <property type="project" value="UniProtKB-EC"/>
</dbReference>
<evidence type="ECO:0000259" key="14">
    <source>
        <dbReference type="Pfam" id="PF00588"/>
    </source>
</evidence>
<dbReference type="PROSITE" id="PS51624">
    <property type="entry name" value="SAM_MT_TRMH_2"/>
    <property type="match status" value="1"/>
</dbReference>
<accession>A0AA40LCC9</accession>
<feature type="non-terminal residue" evidence="16">
    <location>
        <position position="1"/>
    </location>
</feature>
<dbReference type="GO" id="GO:0030488">
    <property type="term" value="P:tRNA methylation"/>
    <property type="evidence" value="ECO:0007669"/>
    <property type="project" value="InterPro"/>
</dbReference>
<dbReference type="InterPro" id="IPR016024">
    <property type="entry name" value="ARM-type_fold"/>
</dbReference>
<organism evidence="16 17">
    <name type="scientific">Cnephaeus nilssonii</name>
    <name type="common">Northern bat</name>
    <name type="synonym">Eptesicus nilssonii</name>
    <dbReference type="NCBI Taxonomy" id="3371016"/>
    <lineage>
        <taxon>Eukaryota</taxon>
        <taxon>Metazoa</taxon>
        <taxon>Chordata</taxon>
        <taxon>Craniata</taxon>
        <taxon>Vertebrata</taxon>
        <taxon>Euteleostomi</taxon>
        <taxon>Mammalia</taxon>
        <taxon>Eutheria</taxon>
        <taxon>Laurasiatheria</taxon>
        <taxon>Chiroptera</taxon>
        <taxon>Yangochiroptera</taxon>
        <taxon>Vespertilionidae</taxon>
        <taxon>Cnephaeus</taxon>
    </lineage>
</organism>
<sequence>LRSQPRTRTRTRTPSLGPAAHAHTPDWAGRARAHPRLGRPRTRTPSPILRAGSRRRRRARGANGVGSRGSVARQSRDPRVLLRTLCRGEASAERVETLHFLLQRLEDEAARDGGDALPEAAREVAAGYLVPLLRRLRARPAGAPDSDPPARPRRRLLRAAGAALRSCARLAGGPPLAAALAEEALRDLLAAGAVPGLEGGAEAAVEVLAAVGPCLRPREDGPLLQRVAEAALALALAGDGEAAALAAGRLLPALGRGGGAALRAVWGGLVAPSGPGRVGPRLQVLSALAERLLPAPGEGEAGPDARRRARFWRTVQAGLADAEDALTRKRARYLLQRAVEVSAEQGVPCTCGSGEANGPSLFWWSEEKKDELLKFWENYILIMETLEGNQIHVIKPVLPKLNNLFDSAVSEGTVYVDQQSAGPVSPRDPPTGRWLLHPSWHLCVYKRMLESENKILAKEGVTHFLQLHEARVLPLSPEFSEFIIGPLMDALSESSLYGRSPGQQIGSGSPLGLKLQSFLAAYVSLLPEELKSSFLLKFIQKMSSRHWCAVPILFLSKALASVPRCKALGLEGLLALRGVLQCTMATHQILLRGAAQCHLLHAAMNLVDVEEVSLSDISAFLTSLRQEESLGRGTSLWTELCDWLRANESCFGRPSTCGSIGLQETCSLNAYVKSLVQEYITSPAWETGENCRMPDWAEARLVALMVLLAVDVEGRKTHHSERQRTQNVLRLFLDPLLDALAKLGSNAYLPLRKTDRCLQALVTLLRTCSPKGASARDDEVSPLLQDLVASAAESISDFLLRRLTLNELSTVADLDRCQLYLQVFAELAGLPRKRGERGSPVLRIISPLRDASIRHLQDTDSGLVPTLGRQVQRAVSMAALAAVCEVCEALGQTPELQRDPPDTGPAERLLAALPLSQRLQKPQPEEQSRVVAFPGMGQDSCALLASSESVCVEAFDMAWKIISTLSNTQLVFWPNLKAFVQFVFDTKVLTIAAKIKGQAYFRIKEIMHEMIEMSAVKTGVFNTLVTHCCQSWLVPAPDGSQGSFSNAANYSELVLEACVFGTVFRRDQRLIQDVQTFIENLGHDCAANVVIENTKREDHYVRVCAVKFLCLLDDSNVSHKAFMEDLAIKLLEKETEVSSFSSSLPVGGPRLLEAVVDAVFISHRSASESVLTPPPPPGGLVSSSRTRCYVNSQQHRVKNRVWQVLLVLFPRFDQNFLNRIIDKILQAGFINNQASIKYYIEWIIILILHKFPQFLPKFWDCFSCGEDNLKTSICTFLAVLSHWDIITQNLTEKTLALKQALVLALRWGCSHNFSVRLYALVALNKVWGVCKTLQMGELDALASVIESSLSQVESTPGAGNAKKNWQRIQDHFFFATFHPLRDYCLERESLDFTISFSDHIYILPRLAGLVEDEWIAIDKFAKFTDLPSGAGAHRYLSATQLRELRPGDWAQQDAGARSGEAGEQSEWTDVQKKILPWRHSAPDADLELLFQDRAAKLGKAISRLIVVASLIDKPTNLGGLCRTCEVFGAAALVVGSLQCVSDKQFQQLSVSAEQWLPLVEVKPPQLAGYLRQKQAEGYTVIGVEQTARSTALTQYCFPERSLLLLGNEREGIPAGLIQQLDVCVEIPQQGITRSLNVHVSGALLVWEYTRQQLHRRGGPQA</sequence>
<evidence type="ECO:0000313" key="16">
    <source>
        <dbReference type="EMBL" id="KAK1328021.1"/>
    </source>
</evidence>
<dbReference type="EMBL" id="JAULJE010000024">
    <property type="protein sequence ID" value="KAK1328021.1"/>
    <property type="molecule type" value="Genomic_DNA"/>
</dbReference>
<dbReference type="FunFam" id="3.40.1280.10:FF:000010">
    <property type="entry name" value="probable methyltransferase TARBP1"/>
    <property type="match status" value="1"/>
</dbReference>
<comment type="caution">
    <text evidence="16">The sequence shown here is derived from an EMBL/GenBank/DDBJ whole genome shotgun (WGS) entry which is preliminary data.</text>
</comment>
<comment type="similarity">
    <text evidence="1">Belongs to the class IV-like SAM-binding methyltransferase superfamily. RNA methyltransferase TrmH family.</text>
</comment>
<dbReference type="PANTHER" id="PTHR12029">
    <property type="entry name" value="RNA METHYLTRANSFERASE"/>
    <property type="match status" value="1"/>
</dbReference>
<evidence type="ECO:0000256" key="13">
    <source>
        <dbReference type="SAM" id="MobiDB-lite"/>
    </source>
</evidence>
<evidence type="ECO:0000256" key="8">
    <source>
        <dbReference type="ARBA" id="ARBA00093266"/>
    </source>
</evidence>
<evidence type="ECO:0000256" key="2">
    <source>
        <dbReference type="ARBA" id="ARBA00011407"/>
    </source>
</evidence>
<keyword evidence="3" id="KW-0489">Methyltransferase</keyword>
<dbReference type="Gene3D" id="3.40.1280.10">
    <property type="match status" value="1"/>
</dbReference>
<dbReference type="Pfam" id="PF00588">
    <property type="entry name" value="SpoU_methylase"/>
    <property type="match status" value="1"/>
</dbReference>
<keyword evidence="5" id="KW-0949">S-adenosyl-L-methionine</keyword>
<evidence type="ECO:0000256" key="7">
    <source>
        <dbReference type="ARBA" id="ARBA00022990"/>
    </source>
</evidence>
<proteinExistence type="inferred from homology"/>
<protein>
    <recommendedName>
        <fullName evidence="11">tRNA (guanosine(18)-2'-O)-methyltransferase TARBP1</fullName>
        <ecNumber evidence="10">2.1.1.34</ecNumber>
    </recommendedName>
    <alternativeName>
        <fullName evidence="12">TAR RNA-binding protein 1</fullName>
    </alternativeName>
</protein>
<evidence type="ECO:0000256" key="1">
    <source>
        <dbReference type="ARBA" id="ARBA00007228"/>
    </source>
</evidence>
<keyword evidence="7" id="KW-0007">Acetylation</keyword>
<dbReference type="SUPFAM" id="SSF48371">
    <property type="entry name" value="ARM repeat"/>
    <property type="match status" value="1"/>
</dbReference>
<feature type="region of interest" description="Disordered" evidence="13">
    <location>
        <begin position="1"/>
        <end position="74"/>
    </location>
</feature>
<evidence type="ECO:0000256" key="5">
    <source>
        <dbReference type="ARBA" id="ARBA00022691"/>
    </source>
</evidence>
<dbReference type="CDD" id="cd18091">
    <property type="entry name" value="SpoU-like_TRM3-like"/>
    <property type="match status" value="1"/>
</dbReference>
<comment type="subunit">
    <text evidence="2">Monomer and homodimer.</text>
</comment>
<feature type="compositionally biased region" description="Basic residues" evidence="13">
    <location>
        <begin position="1"/>
        <end position="11"/>
    </location>
</feature>
<dbReference type="InterPro" id="IPR029026">
    <property type="entry name" value="tRNA_m1G_MTases_N"/>
</dbReference>
<feature type="domain" description="tRNA/rRNA methyltransferase SpoU type" evidence="14">
    <location>
        <begin position="1504"/>
        <end position="1645"/>
    </location>
</feature>
<dbReference type="InterPro" id="IPR044748">
    <property type="entry name" value="Trm3/TARBP1_C"/>
</dbReference>
<feature type="compositionally biased region" description="Basic residues" evidence="13">
    <location>
        <begin position="31"/>
        <end position="42"/>
    </location>
</feature>
<comment type="function">
    <text evidence="9">S-adenosyl-L-methionine-dependent 2'-O-ribose methyltransferase that catalyzes the formation of 2'-O-methylguanosine at position 18 (Gm18) in a subset of tRNA. Selectively mediates Gm18 methylation of tRNAGln-TTG/CTG and tRNASer-TGA/GCT. Gm18 modification can enhance the stability of modified tRNAs.</text>
</comment>
<comment type="catalytic activity">
    <reaction evidence="8">
        <text>guanosine(18) in tRNA + S-adenosyl-L-methionine = 2'-O-methylguanosine(18) in tRNA + S-adenosyl-L-homocysteine + H(+)</text>
        <dbReference type="Rhea" id="RHEA:20077"/>
        <dbReference type="Rhea" id="RHEA-COMP:10190"/>
        <dbReference type="Rhea" id="RHEA-COMP:10192"/>
        <dbReference type="ChEBI" id="CHEBI:15378"/>
        <dbReference type="ChEBI" id="CHEBI:57856"/>
        <dbReference type="ChEBI" id="CHEBI:59789"/>
        <dbReference type="ChEBI" id="CHEBI:74269"/>
        <dbReference type="ChEBI" id="CHEBI:74445"/>
        <dbReference type="EC" id="2.1.1.34"/>
    </reaction>
    <physiologicalReaction direction="left-to-right" evidence="8">
        <dbReference type="Rhea" id="RHEA:20078"/>
    </physiologicalReaction>
</comment>
<dbReference type="GO" id="GO:0003723">
    <property type="term" value="F:RNA binding"/>
    <property type="evidence" value="ECO:0007669"/>
    <property type="project" value="UniProtKB-KW"/>
</dbReference>
<evidence type="ECO:0000256" key="9">
    <source>
        <dbReference type="ARBA" id="ARBA00093361"/>
    </source>
</evidence>
<evidence type="ECO:0000256" key="4">
    <source>
        <dbReference type="ARBA" id="ARBA00022679"/>
    </source>
</evidence>
<dbReference type="SUPFAM" id="SSF75217">
    <property type="entry name" value="alpha/beta knot"/>
    <property type="match status" value="1"/>
</dbReference>
<name>A0AA40LCC9_CNENI</name>
<dbReference type="InterPro" id="IPR056921">
    <property type="entry name" value="TARBP1_dom"/>
</dbReference>
<reference evidence="16" key="1">
    <citation type="submission" date="2023-06" db="EMBL/GenBank/DDBJ databases">
        <title>Reference genome for the Northern bat (Eptesicus nilssonii), a most northern bat species.</title>
        <authorList>
            <person name="Laine V.N."/>
            <person name="Pulliainen A.T."/>
            <person name="Lilley T.M."/>
        </authorList>
    </citation>
    <scope>NUCLEOTIDE SEQUENCE</scope>
    <source>
        <strain evidence="16">BLF_Eptnil</strain>
        <tissue evidence="16">Kidney</tissue>
    </source>
</reference>
<dbReference type="InterPro" id="IPR001537">
    <property type="entry name" value="SpoU_MeTrfase"/>
</dbReference>
<evidence type="ECO:0000256" key="10">
    <source>
        <dbReference type="ARBA" id="ARBA00093594"/>
    </source>
</evidence>
<feature type="domain" description="TARBP1" evidence="15">
    <location>
        <begin position="310"/>
        <end position="479"/>
    </location>
</feature>
<evidence type="ECO:0000256" key="12">
    <source>
        <dbReference type="ARBA" id="ARBA00093656"/>
    </source>
</evidence>
<dbReference type="InterPro" id="IPR025806">
    <property type="entry name" value="TARBP1"/>
</dbReference>
<dbReference type="Pfam" id="PF25050">
    <property type="entry name" value="TARBP1"/>
    <property type="match status" value="1"/>
</dbReference>
<evidence type="ECO:0000313" key="17">
    <source>
        <dbReference type="Proteomes" id="UP001177744"/>
    </source>
</evidence>
<evidence type="ECO:0000256" key="11">
    <source>
        <dbReference type="ARBA" id="ARBA00093636"/>
    </source>
</evidence>
<dbReference type="EC" id="2.1.1.34" evidence="10"/>
<evidence type="ECO:0000259" key="15">
    <source>
        <dbReference type="Pfam" id="PF25050"/>
    </source>
</evidence>
<keyword evidence="6" id="KW-0694">RNA-binding</keyword>
<keyword evidence="4" id="KW-0808">Transferase</keyword>
<dbReference type="InterPro" id="IPR029028">
    <property type="entry name" value="Alpha/beta_knot_MTases"/>
</dbReference>
<dbReference type="InterPro" id="IPR045330">
    <property type="entry name" value="TRM3/TARBP1"/>
</dbReference>
<evidence type="ECO:0000256" key="3">
    <source>
        <dbReference type="ARBA" id="ARBA00022603"/>
    </source>
</evidence>
<gene>
    <name evidence="16" type="ORF">QTO34_012443</name>
</gene>